<comment type="similarity">
    <text evidence="2">Belongs to the methyl-accepting chemotaxis (MCP) protein family.</text>
</comment>
<feature type="domain" description="Methyl-accepting transducer" evidence="4">
    <location>
        <begin position="21"/>
        <end position="257"/>
    </location>
</feature>
<gene>
    <name evidence="5" type="ORF">GRI89_08965</name>
</gene>
<dbReference type="PANTHER" id="PTHR32089:SF112">
    <property type="entry name" value="LYSOZYME-LIKE PROTEIN-RELATED"/>
    <property type="match status" value="1"/>
</dbReference>
<reference evidence="5 6" key="1">
    <citation type="submission" date="2019-12" db="EMBL/GenBank/DDBJ databases">
        <title>Genomic-based taxomic classification of the family Erythrobacteraceae.</title>
        <authorList>
            <person name="Xu L."/>
        </authorList>
    </citation>
    <scope>NUCLEOTIDE SEQUENCE [LARGE SCALE GENOMIC DNA]</scope>
    <source>
        <strain evidence="5 6">MCCC 1K01500</strain>
    </source>
</reference>
<keyword evidence="6" id="KW-1185">Reference proteome</keyword>
<dbReference type="InterPro" id="IPR004090">
    <property type="entry name" value="Chemotax_Me-accpt_rcpt"/>
</dbReference>
<dbReference type="GO" id="GO:0007165">
    <property type="term" value="P:signal transduction"/>
    <property type="evidence" value="ECO:0007669"/>
    <property type="project" value="UniProtKB-KW"/>
</dbReference>
<dbReference type="GO" id="GO:0004888">
    <property type="term" value="F:transmembrane signaling receptor activity"/>
    <property type="evidence" value="ECO:0007669"/>
    <property type="project" value="InterPro"/>
</dbReference>
<dbReference type="Pfam" id="PF00015">
    <property type="entry name" value="MCPsignal"/>
    <property type="match status" value="1"/>
</dbReference>
<organism evidence="5 6">
    <name type="scientific">Croceibacterium salegens</name>
    <dbReference type="NCBI Taxonomy" id="1737568"/>
    <lineage>
        <taxon>Bacteria</taxon>
        <taxon>Pseudomonadati</taxon>
        <taxon>Pseudomonadota</taxon>
        <taxon>Alphaproteobacteria</taxon>
        <taxon>Sphingomonadales</taxon>
        <taxon>Erythrobacteraceae</taxon>
        <taxon>Croceibacterium</taxon>
    </lineage>
</organism>
<sequence>MEHVAVALARTNKSIDGISRHCGEVTVGCSDVAGVVNKVLESFASLRAEHDALKGTVKALDDDQKKVTDACDEARLLSQRAIERLGEGRRHIRSSLTQITDLLDAVQTLTRHVTGFAAAMEQVKTSSQEIEQIADKTNILALNAAIEARRAGEAGRTFTVVANEVKSLAGDAHRASNEITRTIEALAGEGEQVIARIKSGAEASEQAKSSVAGIERAIEMVSDLIVEVDNQNDQISRNTGTISTHVHQVQEVIEGYDRAAGKNEERLRHAHHRIEALELTASGMFDALVKAGLSPEDSLMVERAQGYAREVAERTERAIAEGELSAEALFDREYREIAGSNPKRYRTRLTDWADRVWQPMLDRYSEADPRIMASACTDMNGFLPTHLSKHSRPPTGDVVHDTQFCRNGRKILDTIDQKAKASGEPYMMAVYRHEGDGRTYRVVRNVYVPLVVAGRRWGDVELAYSFD</sequence>
<dbReference type="AlphaFoldDB" id="A0A6I4SWE9"/>
<dbReference type="EMBL" id="WTYM01000036">
    <property type="protein sequence ID" value="MXO59669.1"/>
    <property type="molecule type" value="Genomic_DNA"/>
</dbReference>
<dbReference type="Gene3D" id="1.10.287.950">
    <property type="entry name" value="Methyl-accepting chemotaxis protein"/>
    <property type="match status" value="1"/>
</dbReference>
<dbReference type="RefSeq" id="WP_159794273.1">
    <property type="nucleotide sequence ID" value="NZ_WTYM01000036.1"/>
</dbReference>
<evidence type="ECO:0000256" key="3">
    <source>
        <dbReference type="PROSITE-ProRule" id="PRU00284"/>
    </source>
</evidence>
<dbReference type="OrthoDB" id="5292010at2"/>
<comment type="caution">
    <text evidence="5">The sequence shown here is derived from an EMBL/GenBank/DDBJ whole genome shotgun (WGS) entry which is preliminary data.</text>
</comment>
<dbReference type="SUPFAM" id="SSF58104">
    <property type="entry name" value="Methyl-accepting chemotaxis protein (MCP) signaling domain"/>
    <property type="match status" value="1"/>
</dbReference>
<evidence type="ECO:0000313" key="5">
    <source>
        <dbReference type="EMBL" id="MXO59669.1"/>
    </source>
</evidence>
<dbReference type="PRINTS" id="PR00260">
    <property type="entry name" value="CHEMTRNSDUCR"/>
</dbReference>
<dbReference type="SMART" id="SM00283">
    <property type="entry name" value="MA"/>
    <property type="match status" value="1"/>
</dbReference>
<dbReference type="PANTHER" id="PTHR32089">
    <property type="entry name" value="METHYL-ACCEPTING CHEMOTAXIS PROTEIN MCPB"/>
    <property type="match status" value="1"/>
</dbReference>
<dbReference type="GO" id="GO:0006935">
    <property type="term" value="P:chemotaxis"/>
    <property type="evidence" value="ECO:0007669"/>
    <property type="project" value="InterPro"/>
</dbReference>
<evidence type="ECO:0000313" key="6">
    <source>
        <dbReference type="Proteomes" id="UP000433652"/>
    </source>
</evidence>
<evidence type="ECO:0000256" key="2">
    <source>
        <dbReference type="ARBA" id="ARBA00029447"/>
    </source>
</evidence>
<accession>A0A6I4SWE9</accession>
<dbReference type="GO" id="GO:0016020">
    <property type="term" value="C:membrane"/>
    <property type="evidence" value="ECO:0007669"/>
    <property type="project" value="InterPro"/>
</dbReference>
<keyword evidence="1 3" id="KW-0807">Transducer</keyword>
<name>A0A6I4SWE9_9SPHN</name>
<proteinExistence type="inferred from homology"/>
<dbReference type="Proteomes" id="UP000433652">
    <property type="component" value="Unassembled WGS sequence"/>
</dbReference>
<evidence type="ECO:0000256" key="1">
    <source>
        <dbReference type="ARBA" id="ARBA00023224"/>
    </source>
</evidence>
<dbReference type="InterPro" id="IPR004089">
    <property type="entry name" value="MCPsignal_dom"/>
</dbReference>
<evidence type="ECO:0000259" key="4">
    <source>
        <dbReference type="PROSITE" id="PS50111"/>
    </source>
</evidence>
<protein>
    <submittedName>
        <fullName evidence="5">Chemotaxis protein</fullName>
    </submittedName>
</protein>
<dbReference type="PROSITE" id="PS50111">
    <property type="entry name" value="CHEMOTAXIS_TRANSDUC_2"/>
    <property type="match status" value="1"/>
</dbReference>